<evidence type="ECO:0000313" key="3">
    <source>
        <dbReference type="EMBL" id="RHH46642.1"/>
    </source>
</evidence>
<dbReference type="Proteomes" id="UP000284998">
    <property type="component" value="Unassembled WGS sequence"/>
</dbReference>
<dbReference type="InterPro" id="IPR000866">
    <property type="entry name" value="AhpC/TSA"/>
</dbReference>
<dbReference type="EMBL" id="QRJS01000010">
    <property type="protein sequence ID" value="RHH46642.1"/>
    <property type="molecule type" value="Genomic_DNA"/>
</dbReference>
<organism evidence="2 5">
    <name type="scientific">Phocaeicola plebeius</name>
    <dbReference type="NCBI Taxonomy" id="310297"/>
    <lineage>
        <taxon>Bacteria</taxon>
        <taxon>Pseudomonadati</taxon>
        <taxon>Bacteroidota</taxon>
        <taxon>Bacteroidia</taxon>
        <taxon>Bacteroidales</taxon>
        <taxon>Bacteroidaceae</taxon>
        <taxon>Phocaeicola</taxon>
    </lineage>
</organism>
<proteinExistence type="predicted"/>
<dbReference type="PANTHER" id="PTHR42852">
    <property type="entry name" value="THIOL:DISULFIDE INTERCHANGE PROTEIN DSBE"/>
    <property type="match status" value="1"/>
</dbReference>
<dbReference type="GO" id="GO:0016209">
    <property type="term" value="F:antioxidant activity"/>
    <property type="evidence" value="ECO:0007669"/>
    <property type="project" value="InterPro"/>
</dbReference>
<evidence type="ECO:0000313" key="4">
    <source>
        <dbReference type="EMBL" id="RHL14421.1"/>
    </source>
</evidence>
<dbReference type="Pfam" id="PF00578">
    <property type="entry name" value="AhpC-TSA"/>
    <property type="match status" value="1"/>
</dbReference>
<comment type="caution">
    <text evidence="2">The sequence shown here is derived from an EMBL/GenBank/DDBJ whole genome shotgun (WGS) entry which is preliminary data.</text>
</comment>
<dbReference type="SUPFAM" id="SSF52833">
    <property type="entry name" value="Thioredoxin-like"/>
    <property type="match status" value="1"/>
</dbReference>
<dbReference type="InterPro" id="IPR013766">
    <property type="entry name" value="Thioredoxin_domain"/>
</dbReference>
<protein>
    <submittedName>
        <fullName evidence="2">TlpA family protein disulfide reductase</fullName>
    </submittedName>
</protein>
<evidence type="ECO:0000313" key="2">
    <source>
        <dbReference type="EMBL" id="RGM91519.1"/>
    </source>
</evidence>
<dbReference type="EMBL" id="QROI01000014">
    <property type="protein sequence ID" value="RHL14421.1"/>
    <property type="molecule type" value="Genomic_DNA"/>
</dbReference>
<evidence type="ECO:0000313" key="6">
    <source>
        <dbReference type="Proteomes" id="UP000284916"/>
    </source>
</evidence>
<dbReference type="RefSeq" id="WP_117701687.1">
    <property type="nucleotide sequence ID" value="NZ_CAUBHX010000020.1"/>
</dbReference>
<dbReference type="Proteomes" id="UP000260814">
    <property type="component" value="Unassembled WGS sequence"/>
</dbReference>
<dbReference type="CDD" id="cd02966">
    <property type="entry name" value="TlpA_like_family"/>
    <property type="match status" value="1"/>
</dbReference>
<dbReference type="EMBL" id="QSTW01000007">
    <property type="protein sequence ID" value="RGM91519.1"/>
    <property type="molecule type" value="Genomic_DNA"/>
</dbReference>
<dbReference type="PANTHER" id="PTHR42852:SF17">
    <property type="entry name" value="THIOREDOXIN-LIKE PROTEIN HI_1115"/>
    <property type="match status" value="1"/>
</dbReference>
<evidence type="ECO:0000259" key="1">
    <source>
        <dbReference type="PROSITE" id="PS51352"/>
    </source>
</evidence>
<dbReference type="InterPro" id="IPR050553">
    <property type="entry name" value="Thioredoxin_ResA/DsbE_sf"/>
</dbReference>
<accession>A0A3E4Z8W3</accession>
<sequence>MKYWSSIFFVLLGCLLFSCIREEVSAGENIVEPGDVLPDFSAVLNDGSELSTQSLKGKVAVLIFFHTECPDCQKELPVIQRLYEEYAANEEVAIYAISREEGEEEVADYWEKNSLTIPYSAQDDRRVYELFSTSGIPRVYVCRRDGTVVSMYSDNPIATYSQLSEDVENTLKFSSYLFAEQMLSLNLPTRIY</sequence>
<dbReference type="Proteomes" id="UP000284916">
    <property type="component" value="Unassembled WGS sequence"/>
</dbReference>
<dbReference type="InterPro" id="IPR036249">
    <property type="entry name" value="Thioredoxin-like_sf"/>
</dbReference>
<feature type="domain" description="Thioredoxin" evidence="1">
    <location>
        <begin position="31"/>
        <end position="172"/>
    </location>
</feature>
<dbReference type="PROSITE" id="PS51352">
    <property type="entry name" value="THIOREDOXIN_2"/>
    <property type="match status" value="1"/>
</dbReference>
<name>A0A3E4Z8W3_9BACT</name>
<gene>
    <name evidence="4" type="ORF">DW035_10460</name>
    <name evidence="3" type="ORF">DW204_05670</name>
    <name evidence="2" type="ORF">DXB87_07205</name>
</gene>
<dbReference type="GO" id="GO:0016491">
    <property type="term" value="F:oxidoreductase activity"/>
    <property type="evidence" value="ECO:0007669"/>
    <property type="project" value="InterPro"/>
</dbReference>
<reference evidence="5 6" key="1">
    <citation type="submission" date="2018-08" db="EMBL/GenBank/DDBJ databases">
        <title>A genome reference for cultivated species of the human gut microbiota.</title>
        <authorList>
            <person name="Zou Y."/>
            <person name="Xue W."/>
            <person name="Luo G."/>
        </authorList>
    </citation>
    <scope>NUCLEOTIDE SEQUENCE [LARGE SCALE GENOMIC DNA]</scope>
    <source>
        <strain evidence="4 6">AF39-11</strain>
        <strain evidence="3 7">AM17-44</strain>
        <strain evidence="2 5">OM06-2</strain>
    </source>
</reference>
<dbReference type="AlphaFoldDB" id="A0A3E4Z8W3"/>
<evidence type="ECO:0000313" key="5">
    <source>
        <dbReference type="Proteomes" id="UP000260814"/>
    </source>
</evidence>
<dbReference type="PROSITE" id="PS51257">
    <property type="entry name" value="PROKAR_LIPOPROTEIN"/>
    <property type="match status" value="1"/>
</dbReference>
<evidence type="ECO:0000313" key="7">
    <source>
        <dbReference type="Proteomes" id="UP000284998"/>
    </source>
</evidence>
<dbReference type="Gene3D" id="3.40.30.10">
    <property type="entry name" value="Glutaredoxin"/>
    <property type="match status" value="1"/>
</dbReference>